<evidence type="ECO:0000256" key="2">
    <source>
        <dbReference type="ARBA" id="ARBA00022475"/>
    </source>
</evidence>
<name>C8VX76_DESAS</name>
<dbReference type="EMBL" id="CP001720">
    <property type="protein sequence ID" value="ACV64472.1"/>
    <property type="molecule type" value="Genomic_DNA"/>
</dbReference>
<dbReference type="Pfam" id="PF04509">
    <property type="entry name" value="CheC"/>
    <property type="match status" value="2"/>
</dbReference>
<dbReference type="CDD" id="cd17907">
    <property type="entry name" value="FliY_FliN-Y"/>
    <property type="match status" value="1"/>
</dbReference>
<organism evidence="8 9">
    <name type="scientific">Desulfofarcimen acetoxidans (strain ATCC 49208 / DSM 771 / KCTC 5769 / VKM B-1644 / 5575)</name>
    <name type="common">Desulfotomaculum acetoxidans</name>
    <dbReference type="NCBI Taxonomy" id="485916"/>
    <lineage>
        <taxon>Bacteria</taxon>
        <taxon>Bacillati</taxon>
        <taxon>Bacillota</taxon>
        <taxon>Clostridia</taxon>
        <taxon>Eubacteriales</taxon>
        <taxon>Peptococcaceae</taxon>
        <taxon>Desulfofarcimen</taxon>
    </lineage>
</organism>
<dbReference type="InterPro" id="IPR051469">
    <property type="entry name" value="FliN/MopA/SpaO"/>
</dbReference>
<dbReference type="Pfam" id="PF01052">
    <property type="entry name" value="FliMN_C"/>
    <property type="match status" value="1"/>
</dbReference>
<evidence type="ECO:0000256" key="4">
    <source>
        <dbReference type="ARBA" id="ARBA00022779"/>
    </source>
</evidence>
<evidence type="ECO:0000259" key="6">
    <source>
        <dbReference type="Pfam" id="PF01052"/>
    </source>
</evidence>
<feature type="domain" description="CheC-like protein" evidence="7">
    <location>
        <begin position="34"/>
        <end position="69"/>
    </location>
</feature>
<feature type="domain" description="Flagellar motor switch protein FliN-like C-terminal" evidence="6">
    <location>
        <begin position="258"/>
        <end position="322"/>
    </location>
</feature>
<dbReference type="GO" id="GO:0005886">
    <property type="term" value="C:plasma membrane"/>
    <property type="evidence" value="ECO:0007669"/>
    <property type="project" value="UniProtKB-SubCell"/>
</dbReference>
<protein>
    <submittedName>
        <fullName evidence="8">CheC, inhibitor of MCP methylation</fullName>
    </submittedName>
</protein>
<evidence type="ECO:0000256" key="5">
    <source>
        <dbReference type="ARBA" id="ARBA00023136"/>
    </source>
</evidence>
<dbReference type="PANTHER" id="PTHR43484">
    <property type="match status" value="1"/>
</dbReference>
<dbReference type="GO" id="GO:0006935">
    <property type="term" value="P:chemotaxis"/>
    <property type="evidence" value="ECO:0007669"/>
    <property type="project" value="UniProtKB-KW"/>
</dbReference>
<gene>
    <name evidence="8" type="ordered locus">Dtox_3765</name>
</gene>
<dbReference type="HOGENOM" id="CLU_033893_0_0_9"/>
<dbReference type="InterPro" id="IPR036429">
    <property type="entry name" value="SpoA-like_sf"/>
</dbReference>
<keyword evidence="9" id="KW-1185">Reference proteome</keyword>
<dbReference type="RefSeq" id="WP_015759156.1">
    <property type="nucleotide sequence ID" value="NC_013216.1"/>
</dbReference>
<dbReference type="SUPFAM" id="SSF101801">
    <property type="entry name" value="Surface presentation of antigens (SPOA)"/>
    <property type="match status" value="1"/>
</dbReference>
<keyword evidence="4" id="KW-0283">Flagellar rotation</keyword>
<comment type="subcellular location">
    <subcellularLocation>
        <location evidence="1">Cell membrane</location>
        <topology evidence="1">Peripheral membrane protein</topology>
    </subcellularLocation>
</comment>
<reference evidence="8 9" key="1">
    <citation type="journal article" date="2009" name="Stand. Genomic Sci.">
        <title>Complete genome sequence of Desulfotomaculum acetoxidans type strain (5575).</title>
        <authorList>
            <person name="Spring S."/>
            <person name="Lapidus A."/>
            <person name="Schroder M."/>
            <person name="Gleim D."/>
            <person name="Sims D."/>
            <person name="Meincke L."/>
            <person name="Glavina Del Rio T."/>
            <person name="Tice H."/>
            <person name="Copeland A."/>
            <person name="Cheng J.F."/>
            <person name="Lucas S."/>
            <person name="Chen F."/>
            <person name="Nolan M."/>
            <person name="Bruce D."/>
            <person name="Goodwin L."/>
            <person name="Pitluck S."/>
            <person name="Ivanova N."/>
            <person name="Mavromatis K."/>
            <person name="Mikhailova N."/>
            <person name="Pati A."/>
            <person name="Chen A."/>
            <person name="Palaniappan K."/>
            <person name="Land M."/>
            <person name="Hauser L."/>
            <person name="Chang Y.J."/>
            <person name="Jeffries C.D."/>
            <person name="Chain P."/>
            <person name="Saunders E."/>
            <person name="Brettin T."/>
            <person name="Detter J.C."/>
            <person name="Goker M."/>
            <person name="Bristow J."/>
            <person name="Eisen J.A."/>
            <person name="Markowitz V."/>
            <person name="Hugenholtz P."/>
            <person name="Kyrpides N.C."/>
            <person name="Klenk H.P."/>
            <person name="Han C."/>
        </authorList>
    </citation>
    <scope>NUCLEOTIDE SEQUENCE [LARGE SCALE GENOMIC DNA]</scope>
    <source>
        <strain evidence="9">ATCC 49208 / DSM 771 / VKM B-1644</strain>
    </source>
</reference>
<dbReference type="AlphaFoldDB" id="C8VX76"/>
<dbReference type="GO" id="GO:0016787">
    <property type="term" value="F:hydrolase activity"/>
    <property type="evidence" value="ECO:0007669"/>
    <property type="project" value="InterPro"/>
</dbReference>
<dbReference type="NCBIfam" id="NF005995">
    <property type="entry name" value="PRK08119.1"/>
    <property type="match status" value="1"/>
</dbReference>
<evidence type="ECO:0000313" key="9">
    <source>
        <dbReference type="Proteomes" id="UP000002217"/>
    </source>
</evidence>
<dbReference type="STRING" id="485916.Dtox_3765"/>
<evidence type="ECO:0000256" key="3">
    <source>
        <dbReference type="ARBA" id="ARBA00022500"/>
    </source>
</evidence>
<dbReference type="Gene3D" id="2.30.330.10">
    <property type="entry name" value="SpoA-like"/>
    <property type="match status" value="1"/>
</dbReference>
<dbReference type="KEGG" id="dae:Dtox_3765"/>
<evidence type="ECO:0000256" key="1">
    <source>
        <dbReference type="ARBA" id="ARBA00004202"/>
    </source>
</evidence>
<keyword evidence="5" id="KW-0472">Membrane</keyword>
<proteinExistence type="predicted"/>
<evidence type="ECO:0000259" key="7">
    <source>
        <dbReference type="Pfam" id="PF04509"/>
    </source>
</evidence>
<dbReference type="InterPro" id="IPR001543">
    <property type="entry name" value="FliN-like_C"/>
</dbReference>
<dbReference type="InterPro" id="IPR007597">
    <property type="entry name" value="CheC"/>
</dbReference>
<keyword evidence="2" id="KW-1003">Cell membrane</keyword>
<accession>C8VX76</accession>
<dbReference type="PANTHER" id="PTHR43484:SF1">
    <property type="entry name" value="FLAGELLAR MOTOR SWITCH PROTEIN FLIN"/>
    <property type="match status" value="1"/>
</dbReference>
<dbReference type="eggNOG" id="COG1776">
    <property type="taxonomic scope" value="Bacteria"/>
</dbReference>
<feature type="domain" description="CheC-like protein" evidence="7">
    <location>
        <begin position="132"/>
        <end position="167"/>
    </location>
</feature>
<dbReference type="SUPFAM" id="SSF103039">
    <property type="entry name" value="CheC-like"/>
    <property type="match status" value="1"/>
</dbReference>
<dbReference type="GO" id="GO:0097588">
    <property type="term" value="P:archaeal or bacterial-type flagellum-dependent cell motility"/>
    <property type="evidence" value="ECO:0007669"/>
    <property type="project" value="UniProtKB-KW"/>
</dbReference>
<keyword evidence="3" id="KW-0145">Chemotaxis</keyword>
<evidence type="ECO:0000313" key="8">
    <source>
        <dbReference type="EMBL" id="ACV64472.1"/>
    </source>
</evidence>
<sequence length="331" mass="35993">MSHRELSQAEIDALFERYNNPVSEDFSSLLSHHQLDTIGEVGNISMGTAATTLSQILNQRVTIGNPRVIVCKQEEVFKSFATPYLLVYVSFKEGLTGFNVLIITENEVATIANLMLGGDGNIPPVVELSELEISAAQEAMNQMIGSVCTAMTDMFGIPIDITPPTITMVHDIKNASLTPLPTEQPVVVVRFDTFISNILKTTIMQILSVDAAQEEANYLLQKAGYMDKEAEIVANNANSDNDQVAVASKLPNLTAALSLPVNLTVVLGKTLSTVEELARLEIGKKLTLPLSAECVEIYAGDTLVGKGKLIDQKGKMQVEINQLSMPNWKLE</sequence>
<dbReference type="Proteomes" id="UP000002217">
    <property type="component" value="Chromosome"/>
</dbReference>
<dbReference type="Gene3D" id="3.40.1550.10">
    <property type="entry name" value="CheC-like"/>
    <property type="match status" value="1"/>
</dbReference>
<dbReference type="OrthoDB" id="9773459at2"/>
<dbReference type="InterPro" id="IPR028976">
    <property type="entry name" value="CheC-like_sf"/>
</dbReference>